<proteinExistence type="predicted"/>
<dbReference type="EnsemblPlants" id="LPERR06G14550.1">
    <property type="protein sequence ID" value="LPERR06G14550.1"/>
    <property type="gene ID" value="LPERR06G14550"/>
</dbReference>
<dbReference type="AlphaFoldDB" id="A0A0D9WR01"/>
<organism evidence="3 4">
    <name type="scientific">Leersia perrieri</name>
    <dbReference type="NCBI Taxonomy" id="77586"/>
    <lineage>
        <taxon>Eukaryota</taxon>
        <taxon>Viridiplantae</taxon>
        <taxon>Streptophyta</taxon>
        <taxon>Embryophyta</taxon>
        <taxon>Tracheophyta</taxon>
        <taxon>Spermatophyta</taxon>
        <taxon>Magnoliopsida</taxon>
        <taxon>Liliopsida</taxon>
        <taxon>Poales</taxon>
        <taxon>Poaceae</taxon>
        <taxon>BOP clade</taxon>
        <taxon>Oryzoideae</taxon>
        <taxon>Oryzeae</taxon>
        <taxon>Oryzinae</taxon>
        <taxon>Leersia</taxon>
    </lineage>
</organism>
<feature type="transmembrane region" description="Helical" evidence="2">
    <location>
        <begin position="20"/>
        <end position="39"/>
    </location>
</feature>
<dbReference type="HOGENOM" id="CLU_2149473_0_0_1"/>
<dbReference type="Proteomes" id="UP000032180">
    <property type="component" value="Chromosome 6"/>
</dbReference>
<keyword evidence="4" id="KW-1185">Reference proteome</keyword>
<evidence type="ECO:0000256" key="2">
    <source>
        <dbReference type="SAM" id="Phobius"/>
    </source>
</evidence>
<evidence type="ECO:0000313" key="3">
    <source>
        <dbReference type="EnsemblPlants" id="LPERR06G14550.1"/>
    </source>
</evidence>
<dbReference type="Gramene" id="LPERR06G14550.1">
    <property type="protein sequence ID" value="LPERR06G14550.1"/>
    <property type="gene ID" value="LPERR06G14550"/>
</dbReference>
<name>A0A0D9WR01_9ORYZ</name>
<evidence type="ECO:0000313" key="4">
    <source>
        <dbReference type="Proteomes" id="UP000032180"/>
    </source>
</evidence>
<keyword evidence="2" id="KW-0812">Transmembrane</keyword>
<evidence type="ECO:0000256" key="1">
    <source>
        <dbReference type="SAM" id="MobiDB-lite"/>
    </source>
</evidence>
<accession>A0A0D9WR01</accession>
<sequence length="112" mass="12810">MNKFLKTIADWYRNNFTGAIFLVAIITAGVICMYCLEVANHRQSDASSRSKLWVSMPHHRLNQHLELVLTCMVYWDNDDAILQGNHITVGQRERNSVTRDANAIAPRQHGTK</sequence>
<keyword evidence="2" id="KW-1133">Transmembrane helix</keyword>
<reference evidence="4" key="2">
    <citation type="submission" date="2013-12" db="EMBL/GenBank/DDBJ databases">
        <authorList>
            <person name="Yu Y."/>
            <person name="Lee S."/>
            <person name="de Baynast K."/>
            <person name="Wissotski M."/>
            <person name="Liu L."/>
            <person name="Talag J."/>
            <person name="Goicoechea J."/>
            <person name="Angelova A."/>
            <person name="Jetty R."/>
            <person name="Kudrna D."/>
            <person name="Golser W."/>
            <person name="Rivera L."/>
            <person name="Zhang J."/>
            <person name="Wing R."/>
        </authorList>
    </citation>
    <scope>NUCLEOTIDE SEQUENCE</scope>
</reference>
<reference evidence="3 4" key="1">
    <citation type="submission" date="2012-08" db="EMBL/GenBank/DDBJ databases">
        <title>Oryza genome evolution.</title>
        <authorList>
            <person name="Wing R.A."/>
        </authorList>
    </citation>
    <scope>NUCLEOTIDE SEQUENCE</scope>
</reference>
<reference evidence="3" key="3">
    <citation type="submission" date="2015-04" db="UniProtKB">
        <authorList>
            <consortium name="EnsemblPlants"/>
        </authorList>
    </citation>
    <scope>IDENTIFICATION</scope>
</reference>
<protein>
    <submittedName>
        <fullName evidence="3">Uncharacterized protein</fullName>
    </submittedName>
</protein>
<feature type="region of interest" description="Disordered" evidence="1">
    <location>
        <begin position="93"/>
        <end position="112"/>
    </location>
</feature>
<keyword evidence="2" id="KW-0472">Membrane</keyword>